<dbReference type="CDD" id="cd01948">
    <property type="entry name" value="EAL"/>
    <property type="match status" value="1"/>
</dbReference>
<dbReference type="SMART" id="SM00267">
    <property type="entry name" value="GGDEF"/>
    <property type="match status" value="1"/>
</dbReference>
<name>A0A3E0TIK9_9GAMM</name>
<evidence type="ECO:0000259" key="6">
    <source>
        <dbReference type="PROSITE" id="PS50887"/>
    </source>
</evidence>
<dbReference type="Pfam" id="PF00571">
    <property type="entry name" value="CBS"/>
    <property type="match status" value="4"/>
</dbReference>
<dbReference type="Pfam" id="PF00563">
    <property type="entry name" value="EAL"/>
    <property type="match status" value="1"/>
</dbReference>
<dbReference type="InterPro" id="IPR035919">
    <property type="entry name" value="EAL_sf"/>
</dbReference>
<dbReference type="CDD" id="cd01949">
    <property type="entry name" value="GGDEF"/>
    <property type="match status" value="1"/>
</dbReference>
<evidence type="ECO:0000259" key="7">
    <source>
        <dbReference type="PROSITE" id="PS51371"/>
    </source>
</evidence>
<comment type="caution">
    <text evidence="8">The sequence shown here is derived from an EMBL/GenBank/DDBJ whole genome shotgun (WGS) entry which is preliminary data.</text>
</comment>
<dbReference type="SUPFAM" id="SSF54631">
    <property type="entry name" value="CBS-domain pair"/>
    <property type="match status" value="2"/>
</dbReference>
<accession>A0A3E0TIK9</accession>
<evidence type="ECO:0000313" key="9">
    <source>
        <dbReference type="Proteomes" id="UP000256899"/>
    </source>
</evidence>
<dbReference type="SUPFAM" id="SSF55785">
    <property type="entry name" value="PYP-like sensor domain (PAS domain)"/>
    <property type="match status" value="1"/>
</dbReference>
<gene>
    <name evidence="8" type="ORF">DXX94_18730</name>
</gene>
<dbReference type="SUPFAM" id="SSF141868">
    <property type="entry name" value="EAL domain-like"/>
    <property type="match status" value="1"/>
</dbReference>
<dbReference type="Pfam" id="PF13426">
    <property type="entry name" value="PAS_9"/>
    <property type="match status" value="1"/>
</dbReference>
<dbReference type="SMART" id="SM00052">
    <property type="entry name" value="EAL"/>
    <property type="match status" value="1"/>
</dbReference>
<dbReference type="RefSeq" id="WP_116018708.1">
    <property type="nucleotide sequence ID" value="NZ_QUOT01000002.1"/>
</dbReference>
<dbReference type="EMBL" id="QUOT01000002">
    <property type="protein sequence ID" value="REL24381.1"/>
    <property type="molecule type" value="Genomic_DNA"/>
</dbReference>
<dbReference type="FunFam" id="3.30.70.270:FF:000001">
    <property type="entry name" value="Diguanylate cyclase domain protein"/>
    <property type="match status" value="1"/>
</dbReference>
<dbReference type="NCBIfam" id="TIGR00229">
    <property type="entry name" value="sensory_box"/>
    <property type="match status" value="1"/>
</dbReference>
<evidence type="ECO:0000259" key="3">
    <source>
        <dbReference type="PROSITE" id="PS50112"/>
    </source>
</evidence>
<evidence type="ECO:0000256" key="1">
    <source>
        <dbReference type="ARBA" id="ARBA00001946"/>
    </source>
</evidence>
<dbReference type="InterPro" id="IPR000644">
    <property type="entry name" value="CBS_dom"/>
</dbReference>
<dbReference type="InterPro" id="IPR035965">
    <property type="entry name" value="PAS-like_dom_sf"/>
</dbReference>
<dbReference type="AlphaFoldDB" id="A0A3E0TIK9"/>
<dbReference type="Pfam" id="PF00990">
    <property type="entry name" value="GGDEF"/>
    <property type="match status" value="1"/>
</dbReference>
<dbReference type="InterPro" id="IPR000160">
    <property type="entry name" value="GGDEF_dom"/>
</dbReference>
<keyword evidence="2" id="KW-0129">CBS domain</keyword>
<dbReference type="SUPFAM" id="SSF55073">
    <property type="entry name" value="Nucleotide cyclase"/>
    <property type="match status" value="1"/>
</dbReference>
<dbReference type="PROSITE" id="PS50883">
    <property type="entry name" value="EAL"/>
    <property type="match status" value="1"/>
</dbReference>
<feature type="domain" description="CBS" evidence="7">
    <location>
        <begin position="78"/>
        <end position="134"/>
    </location>
</feature>
<feature type="domain" description="GGDEF" evidence="6">
    <location>
        <begin position="438"/>
        <end position="571"/>
    </location>
</feature>
<dbReference type="Gene3D" id="3.30.450.20">
    <property type="entry name" value="PAS domain"/>
    <property type="match status" value="1"/>
</dbReference>
<feature type="domain" description="CBS" evidence="7">
    <location>
        <begin position="143"/>
        <end position="200"/>
    </location>
</feature>
<dbReference type="InterPro" id="IPR046342">
    <property type="entry name" value="CBS_dom_sf"/>
</dbReference>
<feature type="domain" description="CBS" evidence="7">
    <location>
        <begin position="206"/>
        <end position="266"/>
    </location>
</feature>
<dbReference type="Gene3D" id="3.20.20.450">
    <property type="entry name" value="EAL domain"/>
    <property type="match status" value="1"/>
</dbReference>
<keyword evidence="9" id="KW-1185">Reference proteome</keyword>
<feature type="domain" description="PAS" evidence="3">
    <location>
        <begin position="287"/>
        <end position="327"/>
    </location>
</feature>
<dbReference type="PROSITE" id="PS50113">
    <property type="entry name" value="PAC"/>
    <property type="match status" value="1"/>
</dbReference>
<dbReference type="InterPro" id="IPR000700">
    <property type="entry name" value="PAS-assoc_C"/>
</dbReference>
<evidence type="ECO:0000256" key="2">
    <source>
        <dbReference type="PROSITE-ProRule" id="PRU00703"/>
    </source>
</evidence>
<dbReference type="PROSITE" id="PS50112">
    <property type="entry name" value="PAS"/>
    <property type="match status" value="1"/>
</dbReference>
<organism evidence="8 9">
    <name type="scientific">Thalassotalea euphylliae</name>
    <dbReference type="NCBI Taxonomy" id="1655234"/>
    <lineage>
        <taxon>Bacteria</taxon>
        <taxon>Pseudomonadati</taxon>
        <taxon>Pseudomonadota</taxon>
        <taxon>Gammaproteobacteria</taxon>
        <taxon>Alteromonadales</taxon>
        <taxon>Colwelliaceae</taxon>
        <taxon>Thalassotalea</taxon>
    </lineage>
</organism>
<evidence type="ECO:0000313" key="8">
    <source>
        <dbReference type="EMBL" id="REL24381.1"/>
    </source>
</evidence>
<dbReference type="Proteomes" id="UP000256899">
    <property type="component" value="Unassembled WGS sequence"/>
</dbReference>
<feature type="domain" description="EAL" evidence="5">
    <location>
        <begin position="580"/>
        <end position="833"/>
    </location>
</feature>
<dbReference type="InterPro" id="IPR000014">
    <property type="entry name" value="PAS"/>
</dbReference>
<dbReference type="SMART" id="SM00116">
    <property type="entry name" value="CBS"/>
    <property type="match status" value="4"/>
</dbReference>
<evidence type="ECO:0000259" key="5">
    <source>
        <dbReference type="PROSITE" id="PS50883"/>
    </source>
</evidence>
<proteinExistence type="predicted"/>
<dbReference type="SMART" id="SM00091">
    <property type="entry name" value="PAS"/>
    <property type="match status" value="1"/>
</dbReference>
<dbReference type="PROSITE" id="PS51371">
    <property type="entry name" value="CBS"/>
    <property type="match status" value="4"/>
</dbReference>
<dbReference type="PROSITE" id="PS50887">
    <property type="entry name" value="GGDEF"/>
    <property type="match status" value="1"/>
</dbReference>
<sequence>MNQQKMVTAEDIVQRDVLTCPPSATLNQAASLIRQHKTSSILVKSEQNDIVGIWTEADCTKLDFTRPAMFEQSISRFMSSPVISVQTDTPLQEIILEFHRHKIRHIMVTDSNNKMIGIISQSDVIKRQRIEHYLELRKVEQSYNPRIKLLTEHDSLNDVVQIMANKKHSSVIIQHSQTGEYGIITERDLLKVLAKGDNKKPLWEIAASPLISIGIDQSLLEGYLTLQRYRIRHLGVLDKHGKILGVLSQQNILSDIEHSYFQQLKEIINERDHALSASQRHLFLAQKVIESSLDAIMISDKNGTILSINPAFTSVTGYKPREVIGKNASILNSGRHDSEFYDKIWGRIVDDGKWQGEIWNKRKNGEIYPEWLTIVKIDDEMTGETHYTGIFSDITERKKHEARIKALAFYDELTELPNRRLFADRLDVAISTAHRNKQLAALLFIDLDRFKQINDSLGHKVGDELLVSVSKRIASSVKEGDTVSRFGGDEFVILLTEMNCMEDIEGVINRIYRQFNEPFYLDGKETYATCSIGASIYPFNGTTADELLKQADIAMYQTKQHGRNGYTFYQRQMHENLNNKLTLQNKLRNALKDNEFHLSYQPQINSDSEKIVGIETLLRWQQKELGNIPPSVFIPLAEELGVIVDIERWVLTESCKQRKAWLDSGHDVGRIAINISAIHFNNNLLSSIIAALEASELPAKYLEIEVTESCFIENIEEAKKKLQEIKAHGITIALDDFGTGYSSLSYLTKLSIDTLKIDASFIQKTPENPKDCQLVKTIINMAESLSINIVAEGVENKAQQGFLSNNHCNTHQGFYYYKPADAESLFSQMSPASNSNKLKIVENK</sequence>
<dbReference type="Gene3D" id="3.10.580.10">
    <property type="entry name" value="CBS-domain"/>
    <property type="match status" value="2"/>
</dbReference>
<dbReference type="GO" id="GO:0003824">
    <property type="term" value="F:catalytic activity"/>
    <property type="evidence" value="ECO:0007669"/>
    <property type="project" value="UniProtKB-ARBA"/>
</dbReference>
<evidence type="ECO:0000259" key="4">
    <source>
        <dbReference type="PROSITE" id="PS50113"/>
    </source>
</evidence>
<dbReference type="InterPro" id="IPR043128">
    <property type="entry name" value="Rev_trsase/Diguanyl_cyclase"/>
</dbReference>
<dbReference type="InterPro" id="IPR029787">
    <property type="entry name" value="Nucleotide_cyclase"/>
</dbReference>
<dbReference type="InterPro" id="IPR052155">
    <property type="entry name" value="Biofilm_reg_signaling"/>
</dbReference>
<protein>
    <submittedName>
        <fullName evidence="8">EAL domain-containing protein</fullName>
    </submittedName>
</protein>
<dbReference type="PANTHER" id="PTHR44757">
    <property type="entry name" value="DIGUANYLATE CYCLASE DGCP"/>
    <property type="match status" value="1"/>
</dbReference>
<dbReference type="NCBIfam" id="TIGR00254">
    <property type="entry name" value="GGDEF"/>
    <property type="match status" value="1"/>
</dbReference>
<reference evidence="9" key="1">
    <citation type="submission" date="2018-08" db="EMBL/GenBank/DDBJ databases">
        <title>Thalassotalea euphylliae genome.</title>
        <authorList>
            <person name="Summers S."/>
            <person name="Rice S.A."/>
            <person name="Freckelton M.L."/>
            <person name="Nedved B.T."/>
            <person name="Hadfield M.G."/>
        </authorList>
    </citation>
    <scope>NUCLEOTIDE SEQUENCE [LARGE SCALE GENOMIC DNA]</scope>
    <source>
        <strain evidence="9">H3</strain>
    </source>
</reference>
<feature type="domain" description="PAC" evidence="4">
    <location>
        <begin position="354"/>
        <end position="406"/>
    </location>
</feature>
<feature type="domain" description="CBS" evidence="7">
    <location>
        <begin position="13"/>
        <end position="71"/>
    </location>
</feature>
<dbReference type="Gene3D" id="3.30.70.270">
    <property type="match status" value="1"/>
</dbReference>
<comment type="cofactor">
    <cofactor evidence="1">
        <name>Mg(2+)</name>
        <dbReference type="ChEBI" id="CHEBI:18420"/>
    </cofactor>
</comment>
<dbReference type="CDD" id="cd00130">
    <property type="entry name" value="PAS"/>
    <property type="match status" value="1"/>
</dbReference>
<dbReference type="InterPro" id="IPR001633">
    <property type="entry name" value="EAL_dom"/>
</dbReference>
<dbReference type="PANTHER" id="PTHR44757:SF2">
    <property type="entry name" value="BIOFILM ARCHITECTURE MAINTENANCE PROTEIN MBAA"/>
    <property type="match status" value="1"/>
</dbReference>